<dbReference type="EMBL" id="VSTG01000001">
    <property type="protein sequence ID" value="TYL60335.1"/>
    <property type="molecule type" value="Genomic_DNA"/>
</dbReference>
<accession>A0A5S4VR08</accession>
<name>A0A5S4VR08_9FIRM</name>
<protein>
    <submittedName>
        <fullName evidence="2">Helix-turn-helix domain-containing protein</fullName>
    </submittedName>
</protein>
<evidence type="ECO:0000259" key="1">
    <source>
        <dbReference type="Pfam" id="PF13443"/>
    </source>
</evidence>
<feature type="domain" description="HTH cro/C1-type" evidence="1">
    <location>
        <begin position="6"/>
        <end position="57"/>
    </location>
</feature>
<gene>
    <name evidence="2" type="ORF">FYL37_00680</name>
</gene>
<reference evidence="2 3" key="1">
    <citation type="submission" date="2019-08" db="EMBL/GenBank/DDBJ databases">
        <authorList>
            <person name="Duncan S."/>
            <person name="Walker A."/>
        </authorList>
    </citation>
    <scope>NUCLEOTIDE SEQUENCE [LARGE SCALE GENOMIC DNA]</scope>
    <source>
        <strain evidence="2 3">L2-21</strain>
    </source>
</reference>
<reference evidence="2 3" key="2">
    <citation type="submission" date="2019-09" db="EMBL/GenBank/DDBJ databases">
        <title>Strain-level analysis of Eubacterium rectale using genomes from metagenomes.</title>
        <authorList>
            <person name="Karcher N."/>
            <person name="Segata N."/>
        </authorList>
    </citation>
    <scope>NUCLEOTIDE SEQUENCE [LARGE SCALE GENOMIC DNA]</scope>
    <source>
        <strain evidence="2 3">L2-21</strain>
    </source>
</reference>
<sequence>MTTAEKIRLIVGRRGVTMGEVAEGTGQTRQNFSNKLKRDDFKESELSQIAEFLNCELKIIFVDKESGEEF</sequence>
<dbReference type="Proteomes" id="UP000324325">
    <property type="component" value="Unassembled WGS sequence"/>
</dbReference>
<proteinExistence type="predicted"/>
<dbReference type="SUPFAM" id="SSF47413">
    <property type="entry name" value="lambda repressor-like DNA-binding domains"/>
    <property type="match status" value="1"/>
</dbReference>
<dbReference type="RefSeq" id="WP_148884802.1">
    <property type="nucleotide sequence ID" value="NZ_VSTG01000001.1"/>
</dbReference>
<dbReference type="GO" id="GO:0003677">
    <property type="term" value="F:DNA binding"/>
    <property type="evidence" value="ECO:0007669"/>
    <property type="project" value="InterPro"/>
</dbReference>
<dbReference type="Pfam" id="PF13443">
    <property type="entry name" value="HTH_26"/>
    <property type="match status" value="1"/>
</dbReference>
<evidence type="ECO:0000313" key="2">
    <source>
        <dbReference type="EMBL" id="TYL60335.1"/>
    </source>
</evidence>
<organism evidence="2 3">
    <name type="scientific">Agathobacter rectalis</name>
    <dbReference type="NCBI Taxonomy" id="39491"/>
    <lineage>
        <taxon>Bacteria</taxon>
        <taxon>Bacillati</taxon>
        <taxon>Bacillota</taxon>
        <taxon>Clostridia</taxon>
        <taxon>Lachnospirales</taxon>
        <taxon>Lachnospiraceae</taxon>
        <taxon>Agathobacter</taxon>
    </lineage>
</organism>
<dbReference type="InterPro" id="IPR010982">
    <property type="entry name" value="Lambda_DNA-bd_dom_sf"/>
</dbReference>
<dbReference type="InterPro" id="IPR001387">
    <property type="entry name" value="Cro/C1-type_HTH"/>
</dbReference>
<evidence type="ECO:0000313" key="3">
    <source>
        <dbReference type="Proteomes" id="UP000324325"/>
    </source>
</evidence>
<dbReference type="AlphaFoldDB" id="A0A5S4VR08"/>
<comment type="caution">
    <text evidence="2">The sequence shown here is derived from an EMBL/GenBank/DDBJ whole genome shotgun (WGS) entry which is preliminary data.</text>
</comment>